<evidence type="ECO:0000256" key="4">
    <source>
        <dbReference type="ARBA" id="ARBA00022692"/>
    </source>
</evidence>
<dbReference type="GeneID" id="60059570"/>
<evidence type="ECO:0000313" key="8">
    <source>
        <dbReference type="EMBL" id="MTK21190.1"/>
    </source>
</evidence>
<reference evidence="8 9" key="1">
    <citation type="journal article" date="2019" name="Nat. Med.">
        <title>A library of human gut bacterial isolates paired with longitudinal multiomics data enables mechanistic microbiome research.</title>
        <authorList>
            <person name="Poyet M."/>
            <person name="Groussin M."/>
            <person name="Gibbons S.M."/>
            <person name="Avila-Pacheco J."/>
            <person name="Jiang X."/>
            <person name="Kearney S.M."/>
            <person name="Perrotta A.R."/>
            <person name="Berdy B."/>
            <person name="Zhao S."/>
            <person name="Lieberman T.D."/>
            <person name="Swanson P.K."/>
            <person name="Smith M."/>
            <person name="Roesemann S."/>
            <person name="Alexander J.E."/>
            <person name="Rich S.A."/>
            <person name="Livny J."/>
            <person name="Vlamakis H."/>
            <person name="Clish C."/>
            <person name="Bullock K."/>
            <person name="Deik A."/>
            <person name="Scott J."/>
            <person name="Pierce K.A."/>
            <person name="Xavier R.J."/>
            <person name="Alm E.J."/>
        </authorList>
    </citation>
    <scope>NUCLEOTIDE SEQUENCE [LARGE SCALE GENOMIC DNA]</scope>
    <source>
        <strain evidence="8 9">BIOML-A198</strain>
    </source>
</reference>
<dbReference type="SUPFAM" id="SSF161098">
    <property type="entry name" value="MetI-like"/>
    <property type="match status" value="1"/>
</dbReference>
<protein>
    <submittedName>
        <fullName evidence="8">ABC transporter permease subunit</fullName>
    </submittedName>
</protein>
<dbReference type="PROSITE" id="PS50928">
    <property type="entry name" value="ABC_TM1"/>
    <property type="match status" value="1"/>
</dbReference>
<dbReference type="GO" id="GO:0005886">
    <property type="term" value="C:plasma membrane"/>
    <property type="evidence" value="ECO:0007669"/>
    <property type="project" value="UniProtKB-SubCell"/>
</dbReference>
<feature type="transmembrane region" description="Helical" evidence="7">
    <location>
        <begin position="317"/>
        <end position="338"/>
    </location>
</feature>
<feature type="transmembrane region" description="Helical" evidence="7">
    <location>
        <begin position="417"/>
        <end position="439"/>
    </location>
</feature>
<feature type="transmembrane region" description="Helical" evidence="7">
    <location>
        <begin position="277"/>
        <end position="296"/>
    </location>
</feature>
<evidence type="ECO:0000256" key="7">
    <source>
        <dbReference type="RuleBase" id="RU363032"/>
    </source>
</evidence>
<evidence type="ECO:0000256" key="5">
    <source>
        <dbReference type="ARBA" id="ARBA00022989"/>
    </source>
</evidence>
<dbReference type="InterPro" id="IPR035906">
    <property type="entry name" value="MetI-like_sf"/>
</dbReference>
<keyword evidence="2 7" id="KW-0813">Transport</keyword>
<comment type="caution">
    <text evidence="8">The sequence shown here is derived from an EMBL/GenBank/DDBJ whole genome shotgun (WGS) entry which is preliminary data.</text>
</comment>
<evidence type="ECO:0000256" key="3">
    <source>
        <dbReference type="ARBA" id="ARBA00022475"/>
    </source>
</evidence>
<evidence type="ECO:0000256" key="1">
    <source>
        <dbReference type="ARBA" id="ARBA00004651"/>
    </source>
</evidence>
<dbReference type="RefSeq" id="WP_006785556.1">
    <property type="nucleotide sequence ID" value="NZ_CABJBH010000004.1"/>
</dbReference>
<keyword evidence="5 7" id="KW-1133">Transmembrane helix</keyword>
<accession>A0A173SLR5</accession>
<dbReference type="Proteomes" id="UP000487649">
    <property type="component" value="Unassembled WGS sequence"/>
</dbReference>
<dbReference type="CDD" id="cd06261">
    <property type="entry name" value="TM_PBP2"/>
    <property type="match status" value="1"/>
</dbReference>
<comment type="subcellular location">
    <subcellularLocation>
        <location evidence="1 7">Cell membrane</location>
        <topology evidence="1 7">Multi-pass membrane protein</topology>
    </subcellularLocation>
</comment>
<organism evidence="8 9">
    <name type="scientific">Turicibacter sanguinis</name>
    <dbReference type="NCBI Taxonomy" id="154288"/>
    <lineage>
        <taxon>Bacteria</taxon>
        <taxon>Bacillati</taxon>
        <taxon>Bacillota</taxon>
        <taxon>Erysipelotrichia</taxon>
        <taxon>Erysipelotrichales</taxon>
        <taxon>Turicibacteraceae</taxon>
        <taxon>Turicibacter</taxon>
    </lineage>
</organism>
<keyword evidence="4 7" id="KW-0812">Transmembrane</keyword>
<dbReference type="AlphaFoldDB" id="A0A173SLR5"/>
<comment type="similarity">
    <text evidence="7">Belongs to the binding-protein-dependent transport system permease family.</text>
</comment>
<name>A0A173SLR5_9FIRM</name>
<feature type="transmembrane region" description="Helical" evidence="7">
    <location>
        <begin position="358"/>
        <end position="377"/>
    </location>
</feature>
<dbReference type="OrthoDB" id="24153at2"/>
<feature type="transmembrane region" description="Helical" evidence="7">
    <location>
        <begin position="12"/>
        <end position="31"/>
    </location>
</feature>
<evidence type="ECO:0000256" key="2">
    <source>
        <dbReference type="ARBA" id="ARBA00022448"/>
    </source>
</evidence>
<dbReference type="EMBL" id="WMQE01000013">
    <property type="protein sequence ID" value="MTK21190.1"/>
    <property type="molecule type" value="Genomic_DNA"/>
</dbReference>
<keyword evidence="3" id="KW-1003">Cell membrane</keyword>
<sequence length="498" mass="57099">MKRYMLYRFLRSLFSIFMVITIVFTLIYSVIPRDRVFFSDSNIEKIQKRPDDYANYKNIQWEKLGYLKYDTIQDYCKELYGAATTEYSNCVLPESQETKDYVALREKEGYEVQYFTESGQAFATRDIPILQRALNWWGNLISFDHPYKVQSENNPDLERKVYIGKDHNNRPAVMCTGCESKYLIYFDGNFPFIHQNFITFSLGTSYPTYNGQEILDVISETQGSKKTEEITLPNGNKANSALNLYTCKYKDTLDNIDQKQFVDHYANCKTNKTDPSMVQISFTIGFISLVLTYIIGIPLGIQMANHKGKLFDKMGQWYIIFMISIPGLAYIVLVRFLGSKYADLPGMFPMLGSSNPKSYILPIISLTLMSVAGRMMWMRRYMIDQTTMDYVKFARAKGLSENEIFFKHIFRNAIGPIAHGLPAAVIFCISGALITEAVYSIPGMGKILPDSINVYNNSMVIGITFLFTTLAIFSTFLGDWLLTLVDPRITLHEKGGRK</sequence>
<feature type="transmembrane region" description="Helical" evidence="7">
    <location>
        <begin position="459"/>
        <end position="482"/>
    </location>
</feature>
<gene>
    <name evidence="8" type="ORF">GMA92_07120</name>
</gene>
<dbReference type="PANTHER" id="PTHR30465:SF0">
    <property type="entry name" value="OLIGOPEPTIDE TRANSPORT SYSTEM PERMEASE PROTEIN APPB"/>
    <property type="match status" value="1"/>
</dbReference>
<dbReference type="PANTHER" id="PTHR30465">
    <property type="entry name" value="INNER MEMBRANE ABC TRANSPORTER"/>
    <property type="match status" value="1"/>
</dbReference>
<dbReference type="GO" id="GO:0055085">
    <property type="term" value="P:transmembrane transport"/>
    <property type="evidence" value="ECO:0007669"/>
    <property type="project" value="InterPro"/>
</dbReference>
<evidence type="ECO:0000313" key="9">
    <source>
        <dbReference type="Proteomes" id="UP000487649"/>
    </source>
</evidence>
<dbReference type="Pfam" id="PF00528">
    <property type="entry name" value="BPD_transp_1"/>
    <property type="match status" value="1"/>
</dbReference>
<dbReference type="Gene3D" id="1.10.3720.10">
    <property type="entry name" value="MetI-like"/>
    <property type="match status" value="1"/>
</dbReference>
<evidence type="ECO:0000256" key="6">
    <source>
        <dbReference type="ARBA" id="ARBA00023136"/>
    </source>
</evidence>
<proteinExistence type="inferred from homology"/>
<keyword evidence="6 7" id="KW-0472">Membrane</keyword>
<dbReference type="InterPro" id="IPR000515">
    <property type="entry name" value="MetI-like"/>
</dbReference>